<dbReference type="PANTHER" id="PTHR47219:SF11">
    <property type="entry name" value="EVI5-LIKE PROTEIN ISOFORM X1"/>
    <property type="match status" value="1"/>
</dbReference>
<protein>
    <recommendedName>
        <fullName evidence="10">Rab-GAP TBC domain-containing protein</fullName>
    </recommendedName>
</protein>
<dbReference type="FunFam" id="3.30.160.60:FF:000245">
    <property type="entry name" value="zinc finger protein Gfi-1"/>
    <property type="match status" value="1"/>
</dbReference>
<evidence type="ECO:0000313" key="8">
    <source>
        <dbReference type="EMBL" id="KAK2836002.1"/>
    </source>
</evidence>
<keyword evidence="3" id="KW-0863">Zinc-finger</keyword>
<dbReference type="Pfam" id="PF08568">
    <property type="entry name" value="Kinetochor_Ybp2"/>
    <property type="match status" value="1"/>
</dbReference>
<dbReference type="GO" id="GO:0031267">
    <property type="term" value="F:small GTPase binding"/>
    <property type="evidence" value="ECO:0007669"/>
    <property type="project" value="UniProtKB-ARBA"/>
</dbReference>
<comment type="caution">
    <text evidence="8">The sequence shown here is derived from an EMBL/GenBank/DDBJ whole genome shotgun (WGS) entry which is preliminary data.</text>
</comment>
<dbReference type="FunFam" id="3.30.160.60:FF:000489">
    <property type="entry name" value="Zinc finger protein Gfi-1"/>
    <property type="match status" value="1"/>
</dbReference>
<evidence type="ECO:0000256" key="5">
    <source>
        <dbReference type="SAM" id="MobiDB-lite"/>
    </source>
</evidence>
<dbReference type="GO" id="GO:0008270">
    <property type="term" value="F:zinc ion binding"/>
    <property type="evidence" value="ECO:0007669"/>
    <property type="project" value="UniProtKB-KW"/>
</dbReference>
<evidence type="ECO:0000259" key="7">
    <source>
        <dbReference type="PROSITE" id="PS50157"/>
    </source>
</evidence>
<evidence type="ECO:0000256" key="2">
    <source>
        <dbReference type="ARBA" id="ARBA00023054"/>
    </source>
</evidence>
<dbReference type="GO" id="GO:0005096">
    <property type="term" value="F:GTPase activator activity"/>
    <property type="evidence" value="ECO:0007669"/>
    <property type="project" value="TreeGrafter"/>
</dbReference>
<sequence>MASQVATPTSLQTTATSSSTSLSSPALSPSSPVQLSPDDVELLAKLEEQNRLLETDSKSLRSMNGSRRNSGSSLVSSSSASSNLSHLEEDSWILWGRIVNEWEEVRKKKDKQLKDLVRKGIPHHFRAIVWQLLCSAQNMPIKDQYSELLKMTSPCEKLIRRDIARTYPEHEFFKEKDSLGQEVLFNVMKAYSLVDREVGYCQGSAFIVGLLLMQMPEEEAFCVFVKLMQDYRLRELFKPSMAELGLCMYQFECMIQEQLPELHMHFQAQSFHTSMYASSWFLTIFLTSFPLPVATRIFDIFMCEGLEIVFRVGLAILQMNQTELIQLDMEGMLQHFQKVIPHQLDSGPDKVIQAAYQVKYNAKKMKKLEKEYTTIKTKEMEEQVEIKRLRTENRLLKQRIDTLEKESASLADRLIQGQVTRAQEAEENYLVKRELATVKQQSEETSAQLEQAKKTIRQLQQQQQPQAKGPPRYSEESVLQLERELVQARLKEAESQCALKEMQDKILDMEKRNTSLPDDTNVARLQEELIGVKLREAEALTGQKELRQQVRDLEEHWQRHLARTAGRWKDSPKKNTLSELQDELMSVRLREAEAQAELRETRHRMLELETQNQIHNNQLRRAEQESRCLQERAQTLTMQNKDLHVQLQEIKRRQAEIECKSKEEVMAVRLREADNIAAMAELQQQISELEIQKEEGKVQGQLNHTDSSQYIRDLKDQIAELKHEICCLKGQRALASQPTFDGIHIINHYVGDDSYQSSDEDGDKGPTLRSTQQSSRIRLHPNLRDTDSEEEEEEEELRLSVPQSSNHKSTTEVISRGFRAEPQLLIISCRKPHFKRASLFGNSELFTRSEMPRSFLVKSKKAHTYHQPRTLEDDFRRMDAILAHKCSDADKHAEDTDMRVDSYGLSPDSHLADAADYSPKSPLSCVDSLCDRSPDYEDFWRPPSPSASPVDSEKSLSPLVDETQTFTVPFRPYAWSSYTGPGLRPLVQQSLHPSMDVDRGPTTMSFYGDSSPHSALFTDRALGEETFSSYRRHAAAMLFPDGGLSGKTPSMKAQSDLLCSSLILNGAYKCVKCSKVFSTPHGLEVHVRRSHSGTRPFACDICGKTFGHAVSLEQHKAVHSQERSFDCKICGKSFKRSSTLSTHLLIHSDTRPYPCQFCGKRFHQKSDMKKHTFIHTGEKPHKCQQETPEEDLTPDDFQQVKNFASACLTEGNSEQLLKFIQDEKNQFVGFVLMEPLLNEVVKKEKSFEHCQAALKHLTGTCRPEKLLQSLLALVEDIHPGAISETITAVIPHLQTVLHRLDDRKAACLGLALSALQNQLSRLPVPYTQQQVDADQYGLSRCCTALVGFTRSFVDEVEWKDGNCVTTAKDEELKTELFKFCMRSLREPLLEAELNRHEKSSLLLFATEIMVILPSIQQPLSELLFFSSQKKNPHMNDYQFEESRACLAYLLFVQLITIESFPAVFNPVFVLQRNMKYINHLLSSKKETHLIKGLALYKKSLEGVLDNSLTLGLLELKSFYSVQQNLRQVLTDCPMQHLRQSGLLVFQLTINKLDVEAKHKFFRCMLKTSNHAGVESYIVKNIKNQIEFSMKMGNTNKWFVGVEFLSLLELVLCLPHGVETDLLSSMDRIMESLNLLRYLLVREKEVRSNLCMWEKMCKMKDDYLQILRVCISMSRAYYSAELKALKEDQKLKAKEARIATRSTTLVKSTSEKQKVPNMSPEVQNQVLQSALVTFDLMESLIFRIEEITEEKRKMPN</sequence>
<feature type="compositionally biased region" description="Acidic residues" evidence="5">
    <location>
        <begin position="787"/>
        <end position="796"/>
    </location>
</feature>
<feature type="compositionally biased region" description="Low complexity" evidence="5">
    <location>
        <begin position="1"/>
        <end position="37"/>
    </location>
</feature>
<dbReference type="InterPro" id="IPR013877">
    <property type="entry name" value="YAP-bd/ALF4/Glomulin"/>
</dbReference>
<feature type="region of interest" description="Disordered" evidence="5">
    <location>
        <begin position="54"/>
        <end position="80"/>
    </location>
</feature>
<evidence type="ECO:0000256" key="4">
    <source>
        <dbReference type="SAM" id="Coils"/>
    </source>
</evidence>
<dbReference type="SMART" id="SM00164">
    <property type="entry name" value="TBC"/>
    <property type="match status" value="1"/>
</dbReference>
<feature type="region of interest" description="Disordered" evidence="5">
    <location>
        <begin position="449"/>
        <end position="477"/>
    </location>
</feature>
<feature type="domain" description="Rab-GAP TBC" evidence="6">
    <location>
        <begin position="120"/>
        <end position="305"/>
    </location>
</feature>
<dbReference type="InterPro" id="IPR013087">
    <property type="entry name" value="Znf_C2H2_type"/>
</dbReference>
<gene>
    <name evidence="8" type="ORF">Q5P01_016486</name>
</gene>
<name>A0AA88MGT2_CHASR</name>
<dbReference type="PROSITE" id="PS50086">
    <property type="entry name" value="TBC_RABGAP"/>
    <property type="match status" value="1"/>
</dbReference>
<evidence type="ECO:0000256" key="3">
    <source>
        <dbReference type="PROSITE-ProRule" id="PRU00042"/>
    </source>
</evidence>
<feature type="region of interest" description="Disordered" evidence="5">
    <location>
        <begin position="1"/>
        <end position="40"/>
    </location>
</feature>
<organism evidence="8 9">
    <name type="scientific">Channa striata</name>
    <name type="common">Snakehead murrel</name>
    <name type="synonym">Ophicephalus striatus</name>
    <dbReference type="NCBI Taxonomy" id="64152"/>
    <lineage>
        <taxon>Eukaryota</taxon>
        <taxon>Metazoa</taxon>
        <taxon>Chordata</taxon>
        <taxon>Craniata</taxon>
        <taxon>Vertebrata</taxon>
        <taxon>Euteleostomi</taxon>
        <taxon>Actinopterygii</taxon>
        <taxon>Neopterygii</taxon>
        <taxon>Teleostei</taxon>
        <taxon>Neoteleostei</taxon>
        <taxon>Acanthomorphata</taxon>
        <taxon>Anabantaria</taxon>
        <taxon>Anabantiformes</taxon>
        <taxon>Channoidei</taxon>
        <taxon>Channidae</taxon>
        <taxon>Channa</taxon>
    </lineage>
</organism>
<dbReference type="Pfam" id="PF00096">
    <property type="entry name" value="zf-C2H2"/>
    <property type="match status" value="2"/>
</dbReference>
<dbReference type="Gene3D" id="3.30.160.60">
    <property type="entry name" value="Classic Zinc Finger"/>
    <property type="match status" value="4"/>
</dbReference>
<dbReference type="Pfam" id="PF13912">
    <property type="entry name" value="zf-C2H2_6"/>
    <property type="match status" value="1"/>
</dbReference>
<keyword evidence="3" id="KW-0862">Zinc</keyword>
<proteinExistence type="predicted"/>
<dbReference type="FunFam" id="3.30.160.60:FF:000827">
    <property type="entry name" value="Zinc finger protein Gfi-1"/>
    <property type="match status" value="1"/>
</dbReference>
<dbReference type="Gene3D" id="1.10.10.750">
    <property type="entry name" value="Ypt/Rab-GAP domain of gyp1p, domain 1"/>
    <property type="match status" value="1"/>
</dbReference>
<feature type="domain" description="C2H2-type" evidence="7">
    <location>
        <begin position="1125"/>
        <end position="1152"/>
    </location>
</feature>
<dbReference type="Gene3D" id="1.10.8.270">
    <property type="entry name" value="putative rabgap domain of human tbc1 domain family member 14 like domains"/>
    <property type="match status" value="1"/>
</dbReference>
<evidence type="ECO:0000259" key="6">
    <source>
        <dbReference type="PROSITE" id="PS50086"/>
    </source>
</evidence>
<dbReference type="PANTHER" id="PTHR47219">
    <property type="entry name" value="RAB GTPASE-ACTIVATING PROTEIN 1-LIKE"/>
    <property type="match status" value="1"/>
</dbReference>
<reference evidence="8" key="1">
    <citation type="submission" date="2023-07" db="EMBL/GenBank/DDBJ databases">
        <title>Chromosome-level Genome Assembly of Striped Snakehead (Channa striata).</title>
        <authorList>
            <person name="Liu H."/>
        </authorList>
    </citation>
    <scope>NUCLEOTIDE SEQUENCE</scope>
    <source>
        <strain evidence="8">Gz</strain>
        <tissue evidence="8">Muscle</tissue>
    </source>
</reference>
<dbReference type="Proteomes" id="UP001187415">
    <property type="component" value="Unassembled WGS sequence"/>
</dbReference>
<dbReference type="EMBL" id="JAUPFM010000012">
    <property type="protein sequence ID" value="KAK2836002.1"/>
    <property type="molecule type" value="Genomic_DNA"/>
</dbReference>
<dbReference type="PROSITE" id="PS00028">
    <property type="entry name" value="ZINC_FINGER_C2H2_1"/>
    <property type="match status" value="4"/>
</dbReference>
<keyword evidence="9" id="KW-1185">Reference proteome</keyword>
<feature type="domain" description="C2H2-type" evidence="7">
    <location>
        <begin position="1068"/>
        <end position="1096"/>
    </location>
</feature>
<evidence type="ECO:0000256" key="1">
    <source>
        <dbReference type="ARBA" id="ARBA00022553"/>
    </source>
</evidence>
<dbReference type="PROSITE" id="PS50157">
    <property type="entry name" value="ZINC_FINGER_C2H2_2"/>
    <property type="match status" value="4"/>
</dbReference>
<dbReference type="InterPro" id="IPR036236">
    <property type="entry name" value="Znf_C2H2_sf"/>
</dbReference>
<keyword evidence="2 4" id="KW-0175">Coiled coil</keyword>
<accession>A0AA88MGT2</accession>
<dbReference type="SMART" id="SM00355">
    <property type="entry name" value="ZnF_C2H2"/>
    <property type="match status" value="4"/>
</dbReference>
<dbReference type="FunFam" id="3.30.160.60:FF:000345">
    <property type="entry name" value="Zinc finger protein Gfi-1"/>
    <property type="match status" value="1"/>
</dbReference>
<feature type="compositionally biased region" description="Polar residues" evidence="5">
    <location>
        <begin position="801"/>
        <end position="813"/>
    </location>
</feature>
<feature type="domain" description="C2H2-type" evidence="7">
    <location>
        <begin position="1153"/>
        <end position="1180"/>
    </location>
</feature>
<evidence type="ECO:0008006" key="10">
    <source>
        <dbReference type="Google" id="ProtNLM"/>
    </source>
</evidence>
<dbReference type="FunFam" id="1.10.8.270:FF:000003">
    <property type="entry name" value="Ecotropic viral integration site 5"/>
    <property type="match status" value="1"/>
</dbReference>
<keyword evidence="1" id="KW-0597">Phosphoprotein</keyword>
<evidence type="ECO:0000313" key="9">
    <source>
        <dbReference type="Proteomes" id="UP001187415"/>
    </source>
</evidence>
<dbReference type="SUPFAM" id="SSF47923">
    <property type="entry name" value="Ypt/Rab-GAP domain of gyp1p"/>
    <property type="match status" value="2"/>
</dbReference>
<dbReference type="FunFam" id="1.10.10.750:FF:000002">
    <property type="entry name" value="Ecotropic viral integration site 5"/>
    <property type="match status" value="1"/>
</dbReference>
<dbReference type="InterPro" id="IPR050302">
    <property type="entry name" value="Rab_GAP_TBC_domain"/>
</dbReference>
<dbReference type="SUPFAM" id="SSF57667">
    <property type="entry name" value="beta-beta-alpha zinc fingers"/>
    <property type="match status" value="3"/>
</dbReference>
<dbReference type="InterPro" id="IPR000195">
    <property type="entry name" value="Rab-GAP-TBC_dom"/>
</dbReference>
<feature type="compositionally biased region" description="Low complexity" evidence="5">
    <location>
        <begin position="60"/>
        <end position="80"/>
    </location>
</feature>
<dbReference type="Pfam" id="PF00566">
    <property type="entry name" value="RabGAP-TBC"/>
    <property type="match status" value="1"/>
</dbReference>
<dbReference type="InterPro" id="IPR035969">
    <property type="entry name" value="Rab-GAP_TBC_sf"/>
</dbReference>
<feature type="domain" description="C2H2-type" evidence="7">
    <location>
        <begin position="1097"/>
        <end position="1124"/>
    </location>
</feature>
<feature type="region of interest" description="Disordered" evidence="5">
    <location>
        <begin position="752"/>
        <end position="814"/>
    </location>
</feature>
<dbReference type="Gene3D" id="1.10.472.80">
    <property type="entry name" value="Ypt/Rab-GAP domain of gyp1p, domain 3"/>
    <property type="match status" value="1"/>
</dbReference>
<keyword evidence="3" id="KW-0479">Metal-binding</keyword>
<dbReference type="FunFam" id="1.10.472.80:FF:000002">
    <property type="entry name" value="Ecotropic viral integration site 5"/>
    <property type="match status" value="1"/>
</dbReference>
<feature type="coiled-coil region" evidence="4">
    <location>
        <begin position="577"/>
        <end position="699"/>
    </location>
</feature>